<evidence type="ECO:0000313" key="3">
    <source>
        <dbReference type="EMBL" id="RIA85911.1"/>
    </source>
</evidence>
<organism evidence="3 4">
    <name type="scientific">Glomus cerebriforme</name>
    <dbReference type="NCBI Taxonomy" id="658196"/>
    <lineage>
        <taxon>Eukaryota</taxon>
        <taxon>Fungi</taxon>
        <taxon>Fungi incertae sedis</taxon>
        <taxon>Mucoromycota</taxon>
        <taxon>Glomeromycotina</taxon>
        <taxon>Glomeromycetes</taxon>
        <taxon>Glomerales</taxon>
        <taxon>Glomeraceae</taxon>
        <taxon>Glomus</taxon>
    </lineage>
</organism>
<keyword evidence="4" id="KW-1185">Reference proteome</keyword>
<keyword evidence="3" id="KW-0418">Kinase</keyword>
<evidence type="ECO:0000256" key="1">
    <source>
        <dbReference type="SAM" id="Phobius"/>
    </source>
</evidence>
<dbReference type="OrthoDB" id="2156052at2759"/>
<comment type="caution">
    <text evidence="3">The sequence shown here is derived from an EMBL/GenBank/DDBJ whole genome shotgun (WGS) entry which is preliminary data.</text>
</comment>
<evidence type="ECO:0000313" key="4">
    <source>
        <dbReference type="Proteomes" id="UP000265703"/>
    </source>
</evidence>
<dbReference type="Gene3D" id="1.10.510.10">
    <property type="entry name" value="Transferase(Phosphotransferase) domain 1"/>
    <property type="match status" value="1"/>
</dbReference>
<dbReference type="GO" id="GO:0005524">
    <property type="term" value="F:ATP binding"/>
    <property type="evidence" value="ECO:0007669"/>
    <property type="project" value="InterPro"/>
</dbReference>
<evidence type="ECO:0000259" key="2">
    <source>
        <dbReference type="PROSITE" id="PS50011"/>
    </source>
</evidence>
<protein>
    <submittedName>
        <fullName evidence="3">Kinase-like domain-containing protein</fullName>
    </submittedName>
</protein>
<dbReference type="GO" id="GO:0004672">
    <property type="term" value="F:protein kinase activity"/>
    <property type="evidence" value="ECO:0007669"/>
    <property type="project" value="InterPro"/>
</dbReference>
<feature type="domain" description="Protein kinase" evidence="2">
    <location>
        <begin position="1"/>
        <end position="150"/>
    </location>
</feature>
<name>A0A397SSR6_9GLOM</name>
<dbReference type="PANTHER" id="PTHR37171">
    <property type="entry name" value="SERINE/THREONINE-PROTEIN KINASE YRZF-RELATED"/>
    <property type="match status" value="1"/>
</dbReference>
<gene>
    <name evidence="3" type="ORF">C1645_857010</name>
</gene>
<dbReference type="PANTHER" id="PTHR37171:SF1">
    <property type="entry name" value="SERINE_THREONINE-PROTEIN KINASE YRZF-RELATED"/>
    <property type="match status" value="1"/>
</dbReference>
<proteinExistence type="predicted"/>
<keyword evidence="1" id="KW-0472">Membrane</keyword>
<dbReference type="STRING" id="658196.A0A397SSR6"/>
<dbReference type="Proteomes" id="UP000265703">
    <property type="component" value="Unassembled WGS sequence"/>
</dbReference>
<feature type="transmembrane region" description="Helical" evidence="1">
    <location>
        <begin position="80"/>
        <end position="98"/>
    </location>
</feature>
<keyword evidence="3" id="KW-0808">Transferase</keyword>
<dbReference type="SUPFAM" id="SSF56112">
    <property type="entry name" value="Protein kinase-like (PK-like)"/>
    <property type="match status" value="1"/>
</dbReference>
<keyword evidence="1" id="KW-0812">Transmembrane</keyword>
<feature type="non-terminal residue" evidence="3">
    <location>
        <position position="1"/>
    </location>
</feature>
<keyword evidence="1" id="KW-1133">Transmembrane helix</keyword>
<dbReference type="InterPro" id="IPR000719">
    <property type="entry name" value="Prot_kinase_dom"/>
</dbReference>
<dbReference type="AlphaFoldDB" id="A0A397SSR6"/>
<dbReference type="InterPro" id="IPR052396">
    <property type="entry name" value="Meiotic_Drive_Suppr_Kinase"/>
</dbReference>
<accession>A0A397SSR6</accession>
<sequence>SVKQNNYSFSDFKFKSILGKERSEKTLICEFHEDMIALKSADLSKTPSYVLKEMQKEVEIYKNLADIQGKYIPKLICYGYYRGGISFIIGMTIVGTSLSEQKIKKQQKTKAIKRLEVIHKHGILHNDIQKKNILINDNGDIYQIDFRMAS</sequence>
<reference evidence="3 4" key="1">
    <citation type="submission" date="2018-06" db="EMBL/GenBank/DDBJ databases">
        <title>Comparative genomics reveals the genomic features of Rhizophagus irregularis, R. cerebriforme, R. diaphanum and Gigaspora rosea, and their symbiotic lifestyle signature.</title>
        <authorList>
            <person name="Morin E."/>
            <person name="San Clemente H."/>
            <person name="Chen E.C.H."/>
            <person name="De La Providencia I."/>
            <person name="Hainaut M."/>
            <person name="Kuo A."/>
            <person name="Kohler A."/>
            <person name="Murat C."/>
            <person name="Tang N."/>
            <person name="Roy S."/>
            <person name="Loubradou J."/>
            <person name="Henrissat B."/>
            <person name="Grigoriev I.V."/>
            <person name="Corradi N."/>
            <person name="Roux C."/>
            <person name="Martin F.M."/>
        </authorList>
    </citation>
    <scope>NUCLEOTIDE SEQUENCE [LARGE SCALE GENOMIC DNA]</scope>
    <source>
        <strain evidence="3 4">DAOM 227022</strain>
    </source>
</reference>
<dbReference type="InterPro" id="IPR011009">
    <property type="entry name" value="Kinase-like_dom_sf"/>
</dbReference>
<dbReference type="PROSITE" id="PS50011">
    <property type="entry name" value="PROTEIN_KINASE_DOM"/>
    <property type="match status" value="1"/>
</dbReference>
<dbReference type="EMBL" id="QKYT01000397">
    <property type="protein sequence ID" value="RIA85911.1"/>
    <property type="molecule type" value="Genomic_DNA"/>
</dbReference>